<name>A0A150M238_9BACI</name>
<dbReference type="EMBL" id="LQYT01000049">
    <property type="protein sequence ID" value="KYD18664.1"/>
    <property type="molecule type" value="Genomic_DNA"/>
</dbReference>
<comment type="caution">
    <text evidence="2">The sequence shown here is derived from an EMBL/GenBank/DDBJ whole genome shotgun (WGS) entry which is preliminary data.</text>
</comment>
<proteinExistence type="predicted"/>
<evidence type="ECO:0000256" key="1">
    <source>
        <dbReference type="SAM" id="MobiDB-lite"/>
    </source>
</evidence>
<evidence type="ECO:0000313" key="2">
    <source>
        <dbReference type="EMBL" id="KYD18664.1"/>
    </source>
</evidence>
<organism evidence="2 3">
    <name type="scientific">Caldibacillus debilis</name>
    <dbReference type="NCBI Taxonomy" id="301148"/>
    <lineage>
        <taxon>Bacteria</taxon>
        <taxon>Bacillati</taxon>
        <taxon>Bacillota</taxon>
        <taxon>Bacilli</taxon>
        <taxon>Bacillales</taxon>
        <taxon>Bacillaceae</taxon>
        <taxon>Caldibacillus</taxon>
    </lineage>
</organism>
<feature type="compositionally biased region" description="Basic and acidic residues" evidence="1">
    <location>
        <begin position="1"/>
        <end position="20"/>
    </location>
</feature>
<sequence>MNGRRKDGGWVPENCRKWRDTGPVFPASGKDQDPANPFGREGRIKGSAAFEAGN</sequence>
<evidence type="ECO:0000313" key="3">
    <source>
        <dbReference type="Proteomes" id="UP000075683"/>
    </source>
</evidence>
<accession>A0A150M238</accession>
<dbReference type="Proteomes" id="UP000075683">
    <property type="component" value="Unassembled WGS sequence"/>
</dbReference>
<gene>
    <name evidence="2" type="ORF">B4135_2282</name>
</gene>
<protein>
    <submittedName>
        <fullName evidence="2">Uncharacterized protein</fullName>
    </submittedName>
</protein>
<reference evidence="2 3" key="1">
    <citation type="submission" date="2016-01" db="EMBL/GenBank/DDBJ databases">
        <title>Draft Genome Sequences of Seven Thermophilic Sporeformers Isolated from Foods.</title>
        <authorList>
            <person name="Berendsen E.M."/>
            <person name="Wells-Bennik M.H."/>
            <person name="Krawcyk A.O."/>
            <person name="De Jong A."/>
            <person name="Holsappel S."/>
            <person name="Eijlander R.T."/>
            <person name="Kuipers O.P."/>
        </authorList>
    </citation>
    <scope>NUCLEOTIDE SEQUENCE [LARGE SCALE GENOMIC DNA]</scope>
    <source>
        <strain evidence="2 3">B4135</strain>
    </source>
</reference>
<feature type="region of interest" description="Disordered" evidence="1">
    <location>
        <begin position="1"/>
        <end position="54"/>
    </location>
</feature>
<dbReference type="STRING" id="301148.B4135_2282"/>
<dbReference type="AlphaFoldDB" id="A0A150M238"/>